<gene>
    <name evidence="12" type="ORF">LY90DRAFT_700562</name>
</gene>
<evidence type="ECO:0000256" key="9">
    <source>
        <dbReference type="SAM" id="MobiDB-lite"/>
    </source>
</evidence>
<sequence length="469" mass="53022">MKFENFLFIFGCVGSSLALTTKEVIKDMGLGWNLGNTLEACGDWINGSTTKQYETAWGNPETTEAMIKGVKSYGFKSVRIPVAWSNLMSSDYTISPLLLKRVEEVVNYVVKNDMYAIMNIHWDGGWFEKFSTSEQEAFTKYKKVWEQLTDYFKSFDEHLIFESLNEEGCWDSIWNRYSKSGDKAKAYGLLNTINQNFVDIVRNSGGNNTNRHLLLAGYCTDIDLTVDEAYVVPKDDRVMVSVHYYTPSTFTLLEEDADWGKAAPTWGTDDEVNYLINDFNKLKTRFVDKGIPVIIGEYGTTAKNKDTESIHKYLMTCAEYALNLDMCPVVWDAGQYFDRNSLTFKDSEIGELYKSLSGKVNETNGNSNSNPDPNNSASSDSDTCWSEPDYPCCKNTCRVVYTDSSEWGVENGNWCGIPSFCGEVKNAVDSCPDYPDYPCCSTCDVYLTEDNGSRWGVENNDWCSIKNSC</sequence>
<dbReference type="Gene3D" id="3.90.1220.10">
    <property type="entry name" value="Cellulose docking domain, dockering"/>
    <property type="match status" value="2"/>
</dbReference>
<keyword evidence="2 10" id="KW-0732">Signal</keyword>
<dbReference type="AlphaFoldDB" id="A0A1Y2E5Q2"/>
<evidence type="ECO:0000256" key="1">
    <source>
        <dbReference type="ARBA" id="ARBA00005641"/>
    </source>
</evidence>
<evidence type="ECO:0000256" key="4">
    <source>
        <dbReference type="ARBA" id="ARBA00022801"/>
    </source>
</evidence>
<dbReference type="STRING" id="1754190.A0A1Y2E5Q2"/>
<dbReference type="Gene3D" id="3.20.20.80">
    <property type="entry name" value="Glycosidases"/>
    <property type="match status" value="1"/>
</dbReference>
<keyword evidence="4 8" id="KW-0378">Hydrolase</keyword>
<keyword evidence="5" id="KW-0119">Carbohydrate metabolism</keyword>
<evidence type="ECO:0000256" key="6">
    <source>
        <dbReference type="ARBA" id="ARBA00023295"/>
    </source>
</evidence>
<dbReference type="Pfam" id="PF02013">
    <property type="entry name" value="CBM_10"/>
    <property type="match status" value="2"/>
</dbReference>
<dbReference type="Pfam" id="PF00150">
    <property type="entry name" value="Cellulase"/>
    <property type="match status" value="1"/>
</dbReference>
<dbReference type="PANTHER" id="PTHR31297">
    <property type="entry name" value="GLUCAN ENDO-1,6-BETA-GLUCOSIDASE B"/>
    <property type="match status" value="1"/>
</dbReference>
<dbReference type="SUPFAM" id="SSF51445">
    <property type="entry name" value="(Trans)glycosidases"/>
    <property type="match status" value="1"/>
</dbReference>
<evidence type="ECO:0000256" key="8">
    <source>
        <dbReference type="RuleBase" id="RU361153"/>
    </source>
</evidence>
<dbReference type="InterPro" id="IPR001547">
    <property type="entry name" value="Glyco_hydro_5"/>
</dbReference>
<evidence type="ECO:0000313" key="13">
    <source>
        <dbReference type="Proteomes" id="UP000193920"/>
    </source>
</evidence>
<dbReference type="GO" id="GO:0009986">
    <property type="term" value="C:cell surface"/>
    <property type="evidence" value="ECO:0007669"/>
    <property type="project" value="TreeGrafter"/>
</dbReference>
<evidence type="ECO:0000259" key="11">
    <source>
        <dbReference type="PROSITE" id="PS51763"/>
    </source>
</evidence>
<dbReference type="GO" id="GO:0008422">
    <property type="term" value="F:beta-glucosidase activity"/>
    <property type="evidence" value="ECO:0007669"/>
    <property type="project" value="TreeGrafter"/>
</dbReference>
<proteinExistence type="inferred from homology"/>
<feature type="domain" description="CBM10" evidence="11">
    <location>
        <begin position="383"/>
        <end position="418"/>
    </location>
</feature>
<dbReference type="Proteomes" id="UP000193920">
    <property type="component" value="Unassembled WGS sequence"/>
</dbReference>
<keyword evidence="6 8" id="KW-0326">Glycosidase</keyword>
<keyword evidence="7" id="KW-0624">Polysaccharide degradation</keyword>
<dbReference type="GO" id="GO:0009251">
    <property type="term" value="P:glucan catabolic process"/>
    <property type="evidence" value="ECO:0007669"/>
    <property type="project" value="TreeGrafter"/>
</dbReference>
<feature type="chain" id="PRO_5013096079" evidence="10">
    <location>
        <begin position="19"/>
        <end position="469"/>
    </location>
</feature>
<dbReference type="InterPro" id="IPR002883">
    <property type="entry name" value="CBM10/Dockerin_dom"/>
</dbReference>
<comment type="caution">
    <text evidence="12">The sequence shown here is derived from an EMBL/GenBank/DDBJ whole genome shotgun (WGS) entry which is preliminary data.</text>
</comment>
<dbReference type="InterPro" id="IPR050386">
    <property type="entry name" value="Glycosyl_hydrolase_5"/>
</dbReference>
<dbReference type="InterPro" id="IPR009034">
    <property type="entry name" value="Dockerin_dom_fun_sf"/>
</dbReference>
<dbReference type="OrthoDB" id="2123663at2759"/>
<name>A0A1Y2E5Q2_9FUNG</name>
<evidence type="ECO:0000256" key="5">
    <source>
        <dbReference type="ARBA" id="ARBA00023277"/>
    </source>
</evidence>
<dbReference type="PROSITE" id="PS51763">
    <property type="entry name" value="CBM10"/>
    <property type="match status" value="2"/>
</dbReference>
<organism evidence="12 13">
    <name type="scientific">Neocallimastix californiae</name>
    <dbReference type="NCBI Taxonomy" id="1754190"/>
    <lineage>
        <taxon>Eukaryota</taxon>
        <taxon>Fungi</taxon>
        <taxon>Fungi incertae sedis</taxon>
        <taxon>Chytridiomycota</taxon>
        <taxon>Chytridiomycota incertae sedis</taxon>
        <taxon>Neocallimastigomycetes</taxon>
        <taxon>Neocallimastigales</taxon>
        <taxon>Neocallimastigaceae</taxon>
        <taxon>Neocallimastix</taxon>
    </lineage>
</organism>
<dbReference type="InterPro" id="IPR017853">
    <property type="entry name" value="GH"/>
</dbReference>
<evidence type="ECO:0000256" key="7">
    <source>
        <dbReference type="ARBA" id="ARBA00023326"/>
    </source>
</evidence>
<reference evidence="12 13" key="1">
    <citation type="submission" date="2016-08" db="EMBL/GenBank/DDBJ databases">
        <title>A Parts List for Fungal Cellulosomes Revealed by Comparative Genomics.</title>
        <authorList>
            <consortium name="DOE Joint Genome Institute"/>
            <person name="Haitjema C.H."/>
            <person name="Gilmore S.P."/>
            <person name="Henske J.K."/>
            <person name="Solomon K.V."/>
            <person name="De Groot R."/>
            <person name="Kuo A."/>
            <person name="Mondo S.J."/>
            <person name="Salamov A.A."/>
            <person name="Labutti K."/>
            <person name="Zhao Z."/>
            <person name="Chiniquy J."/>
            <person name="Barry K."/>
            <person name="Brewer H.M."/>
            <person name="Purvine S.O."/>
            <person name="Wright A.T."/>
            <person name="Boxma B."/>
            <person name="Van Alen T."/>
            <person name="Hackstein J.H."/>
            <person name="Baker S.E."/>
            <person name="Grigoriev I.V."/>
            <person name="O'Malley M.A."/>
        </authorList>
    </citation>
    <scope>NUCLEOTIDE SEQUENCE [LARGE SCALE GENOMIC DNA]</scope>
    <source>
        <strain evidence="12 13">G1</strain>
    </source>
</reference>
<accession>A0A1Y2E5Q2</accession>
<dbReference type="EMBL" id="MCOG01000049">
    <property type="protein sequence ID" value="ORY66881.1"/>
    <property type="molecule type" value="Genomic_DNA"/>
</dbReference>
<feature type="signal peptide" evidence="10">
    <location>
        <begin position="1"/>
        <end position="18"/>
    </location>
</feature>
<keyword evidence="13" id="KW-1185">Reference proteome</keyword>
<protein>
    <submittedName>
        <fullName evidence="12">Glycoside hydrolase</fullName>
    </submittedName>
</protein>
<comment type="similarity">
    <text evidence="1 8">Belongs to the glycosyl hydrolase 5 (cellulase A) family.</text>
</comment>
<dbReference type="SUPFAM" id="SSF64571">
    <property type="entry name" value="Cellulose docking domain, dockering"/>
    <property type="match status" value="2"/>
</dbReference>
<dbReference type="GO" id="GO:0005576">
    <property type="term" value="C:extracellular region"/>
    <property type="evidence" value="ECO:0007669"/>
    <property type="project" value="TreeGrafter"/>
</dbReference>
<evidence type="ECO:0000256" key="2">
    <source>
        <dbReference type="ARBA" id="ARBA00022729"/>
    </source>
</evidence>
<feature type="compositionally biased region" description="Low complexity" evidence="9">
    <location>
        <begin position="364"/>
        <end position="382"/>
    </location>
</feature>
<keyword evidence="3" id="KW-0677">Repeat</keyword>
<evidence type="ECO:0000313" key="12">
    <source>
        <dbReference type="EMBL" id="ORY66881.1"/>
    </source>
</evidence>
<evidence type="ECO:0000256" key="3">
    <source>
        <dbReference type="ARBA" id="ARBA00022737"/>
    </source>
</evidence>
<feature type="domain" description="CBM10" evidence="11">
    <location>
        <begin position="430"/>
        <end position="466"/>
    </location>
</feature>
<feature type="region of interest" description="Disordered" evidence="9">
    <location>
        <begin position="360"/>
        <end position="382"/>
    </location>
</feature>
<dbReference type="PANTHER" id="PTHR31297:SF41">
    <property type="entry name" value="ENDOGLUCANASE, PUTATIVE (AFU_ORTHOLOGUE AFUA_5G01830)-RELATED"/>
    <property type="match status" value="1"/>
</dbReference>
<evidence type="ECO:0000256" key="10">
    <source>
        <dbReference type="SAM" id="SignalP"/>
    </source>
</evidence>